<dbReference type="GeneID" id="108736125"/>
<feature type="coiled-coil region" evidence="9">
    <location>
        <begin position="268"/>
        <end position="295"/>
    </location>
</feature>
<dbReference type="InterPro" id="IPR038774">
    <property type="entry name" value="CEP162-like"/>
</dbReference>
<evidence type="ECO:0000256" key="6">
    <source>
        <dbReference type="ARBA" id="ARBA00022794"/>
    </source>
</evidence>
<feature type="compositionally biased region" description="Basic and acidic residues" evidence="10">
    <location>
        <begin position="190"/>
        <end position="213"/>
    </location>
</feature>
<dbReference type="GO" id="GO:0005814">
    <property type="term" value="C:centriole"/>
    <property type="evidence" value="ECO:0007669"/>
    <property type="project" value="UniProtKB-SubCell"/>
</dbReference>
<dbReference type="KEGG" id="apln:108736125"/>
<gene>
    <name evidence="12" type="primary">LOC108736125</name>
</gene>
<feature type="coiled-coil region" evidence="9">
    <location>
        <begin position="602"/>
        <end position="643"/>
    </location>
</feature>
<dbReference type="PANTHER" id="PTHR34031:SF1">
    <property type="entry name" value="CENTROSOMAL PROTEIN OF 162 KDA"/>
    <property type="match status" value="1"/>
</dbReference>
<keyword evidence="4" id="KW-0963">Cytoplasm</keyword>
<feature type="compositionally biased region" description="Polar residues" evidence="10">
    <location>
        <begin position="165"/>
        <end position="179"/>
    </location>
</feature>
<accession>A0A1W4WUW5</accession>
<evidence type="ECO:0000313" key="12">
    <source>
        <dbReference type="RefSeq" id="XP_018323928.1"/>
    </source>
</evidence>
<evidence type="ECO:0000256" key="9">
    <source>
        <dbReference type="SAM" id="Coils"/>
    </source>
</evidence>
<feature type="compositionally biased region" description="Polar residues" evidence="10">
    <location>
        <begin position="214"/>
        <end position="223"/>
    </location>
</feature>
<dbReference type="GO" id="GO:0060271">
    <property type="term" value="P:cilium assembly"/>
    <property type="evidence" value="ECO:0007669"/>
    <property type="project" value="TreeGrafter"/>
</dbReference>
<feature type="coiled-coil region" evidence="9">
    <location>
        <begin position="732"/>
        <end position="759"/>
    </location>
</feature>
<reference evidence="12" key="1">
    <citation type="submission" date="2025-08" db="UniProtKB">
        <authorList>
            <consortium name="RefSeq"/>
        </authorList>
    </citation>
    <scope>IDENTIFICATION</scope>
    <source>
        <tissue evidence="12">Entire body</tissue>
    </source>
</reference>
<comment type="similarity">
    <text evidence="2">Belongs to the CEP162 family.</text>
</comment>
<proteinExistence type="inferred from homology"/>
<dbReference type="FunCoup" id="A0A1W4WUW5">
    <property type="interactions" value="19"/>
</dbReference>
<keyword evidence="8" id="KW-0206">Cytoskeleton</keyword>
<dbReference type="RefSeq" id="XP_018323928.1">
    <property type="nucleotide sequence ID" value="XM_018468426.1"/>
</dbReference>
<dbReference type="Proteomes" id="UP000192223">
    <property type="component" value="Unplaced"/>
</dbReference>
<keyword evidence="6" id="KW-0970">Cilium biogenesis/degradation</keyword>
<comment type="subcellular location">
    <subcellularLocation>
        <location evidence="1">Cytoplasm</location>
        <location evidence="1">Cytoskeleton</location>
        <location evidence="1">Microtubule organizing center</location>
        <location evidence="1">Centrosome</location>
        <location evidence="1">Centriole</location>
    </subcellularLocation>
</comment>
<evidence type="ECO:0000256" key="7">
    <source>
        <dbReference type="ARBA" id="ARBA00023054"/>
    </source>
</evidence>
<evidence type="ECO:0000256" key="1">
    <source>
        <dbReference type="ARBA" id="ARBA00004114"/>
    </source>
</evidence>
<dbReference type="InParanoid" id="A0A1W4WUW5"/>
<evidence type="ECO:0000313" key="11">
    <source>
        <dbReference type="Proteomes" id="UP000192223"/>
    </source>
</evidence>
<keyword evidence="11" id="KW-1185">Reference proteome</keyword>
<feature type="coiled-coil region" evidence="9">
    <location>
        <begin position="668"/>
        <end position="702"/>
    </location>
</feature>
<dbReference type="GO" id="GO:0005879">
    <property type="term" value="C:axonemal microtubule"/>
    <property type="evidence" value="ECO:0007669"/>
    <property type="project" value="TreeGrafter"/>
</dbReference>
<sequence>MTEKLLWWMKTKPVTEAAVEKGQDGGAPLTPQQVSEISNTLVEFLEKEQKFVNEDDSETDIGSIIEEINRIAAQSPLGPFEKEIGDRSIEDIIKEAEKIYLDSSKSFEQLNSRSNNLKLTALSVTPTATPKGISPLPLDDSQNKEEIVDSQDDTYSEDFSHENTETVSSPSVENCNIKLSSSESSNSSQEVKEARPNEKTEGTAKAEEQKLENTSEMNLNEMANPNKMDSDNNTSGKLLTKDIDAENIQKKEENEYFNLGPQHFLSEIRRIENEINKKEEIIDFLHSENKKLKEEIESVRVCLRETTLALEKTKSLLNSQNTSNSSEANIEKILEELKDAKEINTALQLQLENATKTHNSLKLNYDDVISANKLLEKRASEAEELLFKYKTELLNLQKHRDRLIESETNLNQLLEVERIQNKTLKTQNEKDAKCIQDLNRQIKEMERIIARKHPDSVSALIVAAKNDHTESNLTARKVLEDRIISLESEVSKRDYQSSMLFLEIQEKFNQMKAKYESHIEDLELHVSDLKNQLKRKADCFDMYTQTFLDEQKIPEKETKNIGVQTDYNKTASMQIVQKTGTTKRTNDRHNEPKEETHLLATIRGLQTDVLNKERAIIKLNKEIEELKKTNRRLQKEREGSLKNLAERREFRSYPEKLAVQVRSNSSTTDLLEEELRNVKNERDKMRQQLYKIEEDYQSLKEKRLQDLTTLQEAHEREISTYLANISPLQEQLEVQQVTINSLQNQLKSTKEELAVMSVERDHLYLRLSSNSTDPFTVGYHHGDGDKAELTLPNKISFLEKTHIEREQRLRAIILGLAQKNVMNINCEQCAARQKQLIMYKNELDQLMITLRALN</sequence>
<name>A0A1W4WUW5_AGRPL</name>
<organism evidence="11 12">
    <name type="scientific">Agrilus planipennis</name>
    <name type="common">Emerald ash borer</name>
    <name type="synonym">Agrilus marcopoli</name>
    <dbReference type="NCBI Taxonomy" id="224129"/>
    <lineage>
        <taxon>Eukaryota</taxon>
        <taxon>Metazoa</taxon>
        <taxon>Ecdysozoa</taxon>
        <taxon>Arthropoda</taxon>
        <taxon>Hexapoda</taxon>
        <taxon>Insecta</taxon>
        <taxon>Pterygota</taxon>
        <taxon>Neoptera</taxon>
        <taxon>Endopterygota</taxon>
        <taxon>Coleoptera</taxon>
        <taxon>Polyphaga</taxon>
        <taxon>Elateriformia</taxon>
        <taxon>Buprestoidea</taxon>
        <taxon>Buprestidae</taxon>
        <taxon>Agrilinae</taxon>
        <taxon>Agrilus</taxon>
    </lineage>
</organism>
<keyword evidence="7 9" id="KW-0175">Coiled coil</keyword>
<evidence type="ECO:0000256" key="8">
    <source>
        <dbReference type="ARBA" id="ARBA00023212"/>
    </source>
</evidence>
<evidence type="ECO:0000256" key="10">
    <source>
        <dbReference type="SAM" id="MobiDB-lite"/>
    </source>
</evidence>
<dbReference type="OrthoDB" id="2157184at2759"/>
<feature type="region of interest" description="Disordered" evidence="10">
    <location>
        <begin position="126"/>
        <end position="234"/>
    </location>
</feature>
<evidence type="ECO:0000256" key="2">
    <source>
        <dbReference type="ARBA" id="ARBA00009485"/>
    </source>
</evidence>
<dbReference type="AlphaFoldDB" id="A0A1W4WUW5"/>
<evidence type="ECO:0000256" key="4">
    <source>
        <dbReference type="ARBA" id="ARBA00022490"/>
    </source>
</evidence>
<feature type="coiled-coil region" evidence="9">
    <location>
        <begin position="323"/>
        <end position="416"/>
    </location>
</feature>
<keyword evidence="5" id="KW-0493">Microtubule</keyword>
<dbReference type="PANTHER" id="PTHR34031">
    <property type="entry name" value="CENTROSOMAL PROTEIN OF 162 KDA"/>
    <property type="match status" value="1"/>
</dbReference>
<protein>
    <recommendedName>
        <fullName evidence="3">Centrosomal protein of 162 kDa</fullName>
    </recommendedName>
</protein>
<dbReference type="STRING" id="224129.A0A1W4WUW5"/>
<evidence type="ECO:0000256" key="3">
    <source>
        <dbReference type="ARBA" id="ARBA00021406"/>
    </source>
</evidence>
<evidence type="ECO:0000256" key="5">
    <source>
        <dbReference type="ARBA" id="ARBA00022701"/>
    </source>
</evidence>